<dbReference type="PROSITE" id="PS51278">
    <property type="entry name" value="GATASE_TYPE_2"/>
    <property type="match status" value="1"/>
</dbReference>
<name>A0AAW1Q5G7_9CHLO</name>
<dbReference type="InterPro" id="IPR001680">
    <property type="entry name" value="WD40_rpt"/>
</dbReference>
<dbReference type="PROSITE" id="PS50082">
    <property type="entry name" value="WD_REPEATS_2"/>
    <property type="match status" value="2"/>
</dbReference>
<dbReference type="SUPFAM" id="SSF56235">
    <property type="entry name" value="N-terminal nucleophile aminohydrolases (Ntn hydrolases)"/>
    <property type="match status" value="1"/>
</dbReference>
<dbReference type="Gene3D" id="3.60.20.10">
    <property type="entry name" value="Glutamine Phosphoribosylpyrophosphate, subunit 1, domain 1"/>
    <property type="match status" value="1"/>
</dbReference>
<dbReference type="InterPro" id="IPR017932">
    <property type="entry name" value="GATase_2_dom"/>
</dbReference>
<dbReference type="Gene3D" id="3.30.70.360">
    <property type="match status" value="1"/>
</dbReference>
<dbReference type="Pfam" id="PF13522">
    <property type="entry name" value="GATase_6"/>
    <property type="match status" value="1"/>
</dbReference>
<organism evidence="9 10">
    <name type="scientific">[Myrmecia] bisecta</name>
    <dbReference type="NCBI Taxonomy" id="41462"/>
    <lineage>
        <taxon>Eukaryota</taxon>
        <taxon>Viridiplantae</taxon>
        <taxon>Chlorophyta</taxon>
        <taxon>core chlorophytes</taxon>
        <taxon>Trebouxiophyceae</taxon>
        <taxon>Trebouxiales</taxon>
        <taxon>Trebouxiaceae</taxon>
        <taxon>Myrmecia</taxon>
    </lineage>
</organism>
<evidence type="ECO:0000256" key="3">
    <source>
        <dbReference type="ARBA" id="ARBA00022723"/>
    </source>
</evidence>
<comment type="caution">
    <text evidence="9">The sequence shown here is derived from an EMBL/GenBank/DDBJ whole genome shotgun (WGS) entry which is preliminary data.</text>
</comment>
<evidence type="ECO:0000256" key="2">
    <source>
        <dbReference type="ARBA" id="ARBA00022670"/>
    </source>
</evidence>
<dbReference type="InterPro" id="IPR036322">
    <property type="entry name" value="WD40_repeat_dom_sf"/>
</dbReference>
<dbReference type="PROSITE" id="PS50294">
    <property type="entry name" value="WD_REPEATS_REGION"/>
    <property type="match status" value="1"/>
</dbReference>
<dbReference type="SMART" id="SM00320">
    <property type="entry name" value="WD40"/>
    <property type="match status" value="7"/>
</dbReference>
<keyword evidence="3" id="KW-0479">Metal-binding</keyword>
<dbReference type="InterPro" id="IPR011650">
    <property type="entry name" value="Peptidase_M20_dimer"/>
</dbReference>
<evidence type="ECO:0000256" key="7">
    <source>
        <dbReference type="SAM" id="MobiDB-lite"/>
    </source>
</evidence>
<evidence type="ECO:0000256" key="1">
    <source>
        <dbReference type="ARBA" id="ARBA00022574"/>
    </source>
</evidence>
<dbReference type="InterPro" id="IPR020472">
    <property type="entry name" value="WD40_PAC1"/>
</dbReference>
<reference evidence="9 10" key="1">
    <citation type="journal article" date="2024" name="Nat. Commun.">
        <title>Phylogenomics reveals the evolutionary origins of lichenization in chlorophyte algae.</title>
        <authorList>
            <person name="Puginier C."/>
            <person name="Libourel C."/>
            <person name="Otte J."/>
            <person name="Skaloud P."/>
            <person name="Haon M."/>
            <person name="Grisel S."/>
            <person name="Petersen M."/>
            <person name="Berrin J.G."/>
            <person name="Delaux P.M."/>
            <person name="Dal Grande F."/>
            <person name="Keller J."/>
        </authorList>
    </citation>
    <scope>NUCLEOTIDE SEQUENCE [LARGE SCALE GENOMIC DNA]</scope>
    <source>
        <strain evidence="9 10">SAG 2043</strain>
    </source>
</reference>
<evidence type="ECO:0000313" key="10">
    <source>
        <dbReference type="Proteomes" id="UP001489004"/>
    </source>
</evidence>
<evidence type="ECO:0000256" key="6">
    <source>
        <dbReference type="PROSITE-ProRule" id="PRU00221"/>
    </source>
</evidence>
<dbReference type="GO" id="GO:0006508">
    <property type="term" value="P:proteolysis"/>
    <property type="evidence" value="ECO:0007669"/>
    <property type="project" value="UniProtKB-KW"/>
</dbReference>
<feature type="domain" description="Glutamine amidotransferase type-2" evidence="8">
    <location>
        <begin position="2"/>
        <end position="323"/>
    </location>
</feature>
<dbReference type="Gene3D" id="2.130.10.10">
    <property type="entry name" value="YVTN repeat-like/Quinoprotein amine dehydrogenase"/>
    <property type="match status" value="2"/>
</dbReference>
<keyword evidence="5" id="KW-0378">Hydrolase</keyword>
<evidence type="ECO:0000256" key="5">
    <source>
        <dbReference type="ARBA" id="ARBA00022801"/>
    </source>
</evidence>
<sequence length="1241" mass="134212">MCRLMAYMGGPILVADVVLWPDRSIIKQSYDAKERKIDKSLPSHLAHGHLNADGHGLGAFFAGETTPFVFTSITPAWNNENLSRLSCKITSPLIFAHVRAAYPGMPVSEQNCHPFQWGRYLWMHNGVVGGFMQIRRQLLAVLGDTAYDAVQSFHSDSSVCFALFLHHLPDMCKPQPPYMLLRAMEEVVKTITAVQKAAGIIETSLLNFVMSDGATMIATRFAWPEMETPASLYYAEGSSFQRVDESNPADLASAGSNARSAASSSISGEGEYCLTYREVGTRVVIVASEPITRSAADWVAVPHNTALVISREKNGFINVIRTPIAAGAAHARQEEVARCLDAVSGAAEAASRPWTARRKGKVAGGGHLQPSPEQPGGNLTSLMQDSSRVAEHRLTGHAGAVLSMAIHDNRILFTGSSDHTIKVWDLELCKCMRTLTGHGKPVQRLALAQGCLVSTAGRRVRIWDLTTYRCLRTLHTPNECGTLGALLVSPAAVLYVGGQDSSVHAFKLDTHAGDVSGDAMAAPQTSTSGQDGHCGAVHTLAMCKNYVCSAGADAMIRIWTQEQLNLVSILRGHRGSVLTLHAMGGLLLSGGRDNVIRCWDMDALVCRRTLTGHKDDILSISGCCEPDTSAGPVSLAEPGSPTPHPWYDSAHACGRAALVASSSADATVRIWSATCWSCLRILAATPRPEVPLADPSPFITVAMSSRYTIAGSRDGVVRLWLGEELYSRSLQTALSATCSASLTTSGSLADLLNGEAESVRPRKRVRGGRAGQVERELEATLRTFTAMPTVSCDPTRREACFQGAKFLAHLLESIGAEIKICRPVEDKNPVVIGRIGRDDRPTVTFYGHYDVQPAMEREWLTDPFEMNAIDGYFYGRGVSDNKGPILGFVYAVKELLEEGKGCGGSLPVNVAFVFEGEEENGSAGLREAVEANLLWFEGTQLIVISNTLWVGEQVPCLTYGMRGMIAASVEVRGPAKDVHSGNDGGALREPLVDLTAVLASLVDSANNIKVPGFYSHVRQDMLEPALARLDCPQGAAEFDLHSYQASLGVPTLLKAASKRELLTTRWCKPTLSVVDVKVGDNLGADDSGYRFGPTRFSVIPRSAIGNVSIRFVPDQNAQDLITSLRVHIKQEAQKLGTSNTICLHVKSVGDWWEADPKSKLFRLAERALHREWGLKPLFVREGGTMPVASALEKMLGAPALLIPFGQSSDNCHLANERMQRSNLIHGKNCIKHLLEEMASPP</sequence>
<evidence type="ECO:0000313" key="9">
    <source>
        <dbReference type="EMBL" id="KAK9815459.1"/>
    </source>
</evidence>
<dbReference type="SUPFAM" id="SSF53187">
    <property type="entry name" value="Zn-dependent exopeptidases"/>
    <property type="match status" value="1"/>
</dbReference>
<feature type="region of interest" description="Disordered" evidence="7">
    <location>
        <begin position="354"/>
        <end position="381"/>
    </location>
</feature>
<keyword evidence="1 6" id="KW-0853">WD repeat</keyword>
<dbReference type="PANTHER" id="PTHR43270">
    <property type="entry name" value="BETA-ALA-HIS DIPEPTIDASE"/>
    <property type="match status" value="1"/>
</dbReference>
<dbReference type="InterPro" id="IPR015943">
    <property type="entry name" value="WD40/YVTN_repeat-like_dom_sf"/>
</dbReference>
<feature type="repeat" description="WD" evidence="6">
    <location>
        <begin position="394"/>
        <end position="434"/>
    </location>
</feature>
<dbReference type="Proteomes" id="UP001489004">
    <property type="component" value="Unassembled WGS sequence"/>
</dbReference>
<evidence type="ECO:0000256" key="4">
    <source>
        <dbReference type="ARBA" id="ARBA00022737"/>
    </source>
</evidence>
<evidence type="ECO:0000259" key="8">
    <source>
        <dbReference type="PROSITE" id="PS51278"/>
    </source>
</evidence>
<protein>
    <recommendedName>
        <fullName evidence="8">Glutamine amidotransferase type-2 domain-containing protein</fullName>
    </recommendedName>
</protein>
<dbReference type="Pfam" id="PF00400">
    <property type="entry name" value="WD40"/>
    <property type="match status" value="2"/>
</dbReference>
<dbReference type="AlphaFoldDB" id="A0AAW1Q5G7"/>
<dbReference type="GO" id="GO:0008233">
    <property type="term" value="F:peptidase activity"/>
    <property type="evidence" value="ECO:0007669"/>
    <property type="project" value="UniProtKB-KW"/>
</dbReference>
<dbReference type="CDD" id="cd01908">
    <property type="entry name" value="YafJ"/>
    <property type="match status" value="1"/>
</dbReference>
<dbReference type="EMBL" id="JALJOR010000006">
    <property type="protein sequence ID" value="KAK9815459.1"/>
    <property type="molecule type" value="Genomic_DNA"/>
</dbReference>
<dbReference type="Pfam" id="PF01546">
    <property type="entry name" value="Peptidase_M20"/>
    <property type="match status" value="1"/>
</dbReference>
<proteinExistence type="predicted"/>
<feature type="repeat" description="WD" evidence="6">
    <location>
        <begin position="570"/>
        <end position="602"/>
    </location>
</feature>
<dbReference type="PRINTS" id="PR00320">
    <property type="entry name" value="GPROTEINBRPT"/>
</dbReference>
<dbReference type="GO" id="GO:0006751">
    <property type="term" value="P:glutathione catabolic process"/>
    <property type="evidence" value="ECO:0007669"/>
    <property type="project" value="TreeGrafter"/>
</dbReference>
<keyword evidence="2" id="KW-0645">Protease</keyword>
<keyword evidence="4" id="KW-0677">Repeat</keyword>
<dbReference type="CDD" id="cd00200">
    <property type="entry name" value="WD40"/>
    <property type="match status" value="1"/>
</dbReference>
<accession>A0AAW1Q5G7</accession>
<dbReference type="SUPFAM" id="SSF50978">
    <property type="entry name" value="WD40 repeat-like"/>
    <property type="match status" value="1"/>
</dbReference>
<dbReference type="InterPro" id="IPR051458">
    <property type="entry name" value="Cyt/Met_Dipeptidase"/>
</dbReference>
<dbReference type="GO" id="GO:0046872">
    <property type="term" value="F:metal ion binding"/>
    <property type="evidence" value="ECO:0007669"/>
    <property type="project" value="UniProtKB-KW"/>
</dbReference>
<keyword evidence="10" id="KW-1185">Reference proteome</keyword>
<dbReference type="Gene3D" id="3.40.630.10">
    <property type="entry name" value="Zn peptidases"/>
    <property type="match status" value="1"/>
</dbReference>
<dbReference type="InterPro" id="IPR029055">
    <property type="entry name" value="Ntn_hydrolases_N"/>
</dbReference>
<dbReference type="PROSITE" id="PS00678">
    <property type="entry name" value="WD_REPEATS_1"/>
    <property type="match status" value="1"/>
</dbReference>
<dbReference type="InterPro" id="IPR002933">
    <property type="entry name" value="Peptidase_M20"/>
</dbReference>
<gene>
    <name evidence="9" type="ORF">WJX72_003974</name>
</gene>
<dbReference type="Pfam" id="PF07687">
    <property type="entry name" value="M20_dimer"/>
    <property type="match status" value="1"/>
</dbReference>
<dbReference type="PANTHER" id="PTHR43270:SF8">
    <property type="entry name" value="DI- AND TRIPEPTIDASE DUG2-RELATED"/>
    <property type="match status" value="1"/>
</dbReference>
<dbReference type="InterPro" id="IPR019775">
    <property type="entry name" value="WD40_repeat_CS"/>
</dbReference>